<dbReference type="OrthoDB" id="1679733at2"/>
<gene>
    <name evidence="6" type="ORF">D3P09_01470</name>
</gene>
<dbReference type="SUPFAM" id="SSF46689">
    <property type="entry name" value="Homeodomain-like"/>
    <property type="match status" value="1"/>
</dbReference>
<sequence length="200" mass="22479">MSATEHNRSKEDLSKCIMDTATQLFSEYGVEAVSMHQIAKSAGVGQGTLYRRYANKADLCIGLMQDTFDQMKGTIANYISGTSEQTAQERLRGVIGILLDFLGEKSKMLGVIHAQQMTESNKDDFYQSPPYQYMHGMLTGLLSEVPQGDGREIDAPFIAHTYIAVLSPHTYRHLVCVKGYSHERIYEQFCSLYIDPLFKS</sequence>
<evidence type="ECO:0000313" key="7">
    <source>
        <dbReference type="Proteomes" id="UP000267798"/>
    </source>
</evidence>
<dbReference type="Gene3D" id="1.10.357.10">
    <property type="entry name" value="Tetracycline Repressor, domain 2"/>
    <property type="match status" value="1"/>
</dbReference>
<protein>
    <submittedName>
        <fullName evidence="6">TetR/AcrR family transcriptional regulator</fullName>
    </submittedName>
</protein>
<dbReference type="InterPro" id="IPR009057">
    <property type="entry name" value="Homeodomain-like_sf"/>
</dbReference>
<evidence type="ECO:0000256" key="2">
    <source>
        <dbReference type="ARBA" id="ARBA00023125"/>
    </source>
</evidence>
<proteinExistence type="predicted"/>
<dbReference type="Gene3D" id="1.10.10.60">
    <property type="entry name" value="Homeodomain-like"/>
    <property type="match status" value="1"/>
</dbReference>
<dbReference type="EMBL" id="QXQB01000001">
    <property type="protein sequence ID" value="RJX40714.1"/>
    <property type="molecule type" value="Genomic_DNA"/>
</dbReference>
<evidence type="ECO:0000256" key="4">
    <source>
        <dbReference type="PROSITE-ProRule" id="PRU00335"/>
    </source>
</evidence>
<evidence type="ECO:0000259" key="5">
    <source>
        <dbReference type="PROSITE" id="PS50977"/>
    </source>
</evidence>
<dbReference type="PANTHER" id="PTHR30055">
    <property type="entry name" value="HTH-TYPE TRANSCRIPTIONAL REGULATOR RUTR"/>
    <property type="match status" value="1"/>
</dbReference>
<accession>A0A3A6Q468</accession>
<dbReference type="Proteomes" id="UP000267798">
    <property type="component" value="Unassembled WGS sequence"/>
</dbReference>
<name>A0A3A6Q468_9BACL</name>
<dbReference type="PRINTS" id="PR00455">
    <property type="entry name" value="HTHTETR"/>
</dbReference>
<dbReference type="InterPro" id="IPR050109">
    <property type="entry name" value="HTH-type_TetR-like_transc_reg"/>
</dbReference>
<comment type="caution">
    <text evidence="6">The sequence shown here is derived from an EMBL/GenBank/DDBJ whole genome shotgun (WGS) entry which is preliminary data.</text>
</comment>
<evidence type="ECO:0000256" key="1">
    <source>
        <dbReference type="ARBA" id="ARBA00023015"/>
    </source>
</evidence>
<dbReference type="Pfam" id="PF00440">
    <property type="entry name" value="TetR_N"/>
    <property type="match status" value="1"/>
</dbReference>
<feature type="DNA-binding region" description="H-T-H motif" evidence="4">
    <location>
        <begin position="34"/>
        <end position="53"/>
    </location>
</feature>
<keyword evidence="1" id="KW-0805">Transcription regulation</keyword>
<reference evidence="6 7" key="1">
    <citation type="submission" date="2018-09" db="EMBL/GenBank/DDBJ databases">
        <title>Paenibacillus aracenensis nov. sp. isolated from a cave in southern Spain.</title>
        <authorList>
            <person name="Jurado V."/>
            <person name="Gutierrez-Patricio S."/>
            <person name="Gonzalez-Pimentel J.L."/>
            <person name="Miller A.Z."/>
            <person name="Laiz L."/>
            <person name="Saiz-Jimenez C."/>
        </authorList>
    </citation>
    <scope>NUCLEOTIDE SEQUENCE [LARGE SCALE GENOMIC DNA]</scope>
    <source>
        <strain evidence="6 7">JCM 19203</strain>
    </source>
</reference>
<dbReference type="RefSeq" id="WP_120106558.1">
    <property type="nucleotide sequence ID" value="NZ_QXQB01000001.1"/>
</dbReference>
<keyword evidence="2 4" id="KW-0238">DNA-binding</keyword>
<dbReference type="PROSITE" id="PS50977">
    <property type="entry name" value="HTH_TETR_2"/>
    <property type="match status" value="1"/>
</dbReference>
<feature type="domain" description="HTH tetR-type" evidence="5">
    <location>
        <begin position="11"/>
        <end position="71"/>
    </location>
</feature>
<dbReference type="GO" id="GO:0003700">
    <property type="term" value="F:DNA-binding transcription factor activity"/>
    <property type="evidence" value="ECO:0007669"/>
    <property type="project" value="TreeGrafter"/>
</dbReference>
<dbReference type="InterPro" id="IPR001647">
    <property type="entry name" value="HTH_TetR"/>
</dbReference>
<keyword evidence="7" id="KW-1185">Reference proteome</keyword>
<dbReference type="AlphaFoldDB" id="A0A3A6Q468"/>
<dbReference type="PANTHER" id="PTHR30055:SF234">
    <property type="entry name" value="HTH-TYPE TRANSCRIPTIONAL REGULATOR BETI"/>
    <property type="match status" value="1"/>
</dbReference>
<keyword evidence="3" id="KW-0804">Transcription</keyword>
<organism evidence="6 7">
    <name type="scientific">Paenibacillus pinisoli</name>
    <dbReference type="NCBI Taxonomy" id="1276110"/>
    <lineage>
        <taxon>Bacteria</taxon>
        <taxon>Bacillati</taxon>
        <taxon>Bacillota</taxon>
        <taxon>Bacilli</taxon>
        <taxon>Bacillales</taxon>
        <taxon>Paenibacillaceae</taxon>
        <taxon>Paenibacillus</taxon>
    </lineage>
</organism>
<evidence type="ECO:0000313" key="6">
    <source>
        <dbReference type="EMBL" id="RJX40714.1"/>
    </source>
</evidence>
<dbReference type="GO" id="GO:0000976">
    <property type="term" value="F:transcription cis-regulatory region binding"/>
    <property type="evidence" value="ECO:0007669"/>
    <property type="project" value="TreeGrafter"/>
</dbReference>
<evidence type="ECO:0000256" key="3">
    <source>
        <dbReference type="ARBA" id="ARBA00023163"/>
    </source>
</evidence>